<keyword evidence="3" id="KW-0611">Plant defense</keyword>
<keyword evidence="6" id="KW-1185">Reference proteome</keyword>
<evidence type="ECO:0000259" key="4">
    <source>
        <dbReference type="Pfam" id="PF18052"/>
    </source>
</evidence>
<dbReference type="AlphaFoldDB" id="A0A2P5A4U0"/>
<dbReference type="Pfam" id="PF18052">
    <property type="entry name" value="Rx_N"/>
    <property type="match status" value="1"/>
</dbReference>
<dbReference type="EMBL" id="JXTB01000994">
    <property type="protein sequence ID" value="PON31560.1"/>
    <property type="molecule type" value="Genomic_DNA"/>
</dbReference>
<name>A0A2P5A4U0_PARAD</name>
<accession>A0A2P5A4U0</accession>
<evidence type="ECO:0000313" key="6">
    <source>
        <dbReference type="Proteomes" id="UP000237105"/>
    </source>
</evidence>
<comment type="caution">
    <text evidence="5">The sequence shown here is derived from an EMBL/GenBank/DDBJ whole genome shotgun (WGS) entry which is preliminary data.</text>
</comment>
<dbReference type="GO" id="GO:0000166">
    <property type="term" value="F:nucleotide binding"/>
    <property type="evidence" value="ECO:0007669"/>
    <property type="project" value="UniProtKB-KW"/>
</dbReference>
<gene>
    <name evidence="5" type="ORF">PanWU01x14_368950</name>
</gene>
<dbReference type="InterPro" id="IPR041118">
    <property type="entry name" value="Rx_N"/>
</dbReference>
<dbReference type="Proteomes" id="UP000237105">
    <property type="component" value="Unassembled WGS sequence"/>
</dbReference>
<evidence type="ECO:0000256" key="1">
    <source>
        <dbReference type="ARBA" id="ARBA00022737"/>
    </source>
</evidence>
<protein>
    <recommendedName>
        <fullName evidence="4">Disease resistance N-terminal domain-containing protein</fullName>
    </recommendedName>
</protein>
<keyword evidence="1" id="KW-0677">Repeat</keyword>
<dbReference type="GO" id="GO:0006952">
    <property type="term" value="P:defense response"/>
    <property type="evidence" value="ECO:0007669"/>
    <property type="project" value="UniProtKB-KW"/>
</dbReference>
<sequence length="150" mass="17613">SFINKIPCSKVHCSYSTLFFLHRSLLSAVESFLFERRKSWLTLWWEDPFSLVSLMLYSIGWLLERSLTSFKGKKLIPKLLKQLKIMLLSADELLNDTEEKQLAKPNMRQWLGELKQVLYEADRVMGIRSTLKLCESSWKKAYPEARHVSV</sequence>
<organism evidence="5 6">
    <name type="scientific">Parasponia andersonii</name>
    <name type="common">Sponia andersonii</name>
    <dbReference type="NCBI Taxonomy" id="3476"/>
    <lineage>
        <taxon>Eukaryota</taxon>
        <taxon>Viridiplantae</taxon>
        <taxon>Streptophyta</taxon>
        <taxon>Embryophyta</taxon>
        <taxon>Tracheophyta</taxon>
        <taxon>Spermatophyta</taxon>
        <taxon>Magnoliopsida</taxon>
        <taxon>eudicotyledons</taxon>
        <taxon>Gunneridae</taxon>
        <taxon>Pentapetalae</taxon>
        <taxon>rosids</taxon>
        <taxon>fabids</taxon>
        <taxon>Rosales</taxon>
        <taxon>Cannabaceae</taxon>
        <taxon>Parasponia</taxon>
    </lineage>
</organism>
<feature type="non-terminal residue" evidence="5">
    <location>
        <position position="1"/>
    </location>
</feature>
<reference evidence="6" key="1">
    <citation type="submission" date="2016-06" db="EMBL/GenBank/DDBJ databases">
        <title>Parallel loss of symbiosis genes in relatives of nitrogen-fixing non-legume Parasponia.</title>
        <authorList>
            <person name="Van Velzen R."/>
            <person name="Holmer R."/>
            <person name="Bu F."/>
            <person name="Rutten L."/>
            <person name="Van Zeijl A."/>
            <person name="Liu W."/>
            <person name="Santuari L."/>
            <person name="Cao Q."/>
            <person name="Sharma T."/>
            <person name="Shen D."/>
            <person name="Roswanjaya Y."/>
            <person name="Wardhani T."/>
            <person name="Kalhor M.S."/>
            <person name="Jansen J."/>
            <person name="Van den Hoogen J."/>
            <person name="Gungor B."/>
            <person name="Hartog M."/>
            <person name="Hontelez J."/>
            <person name="Verver J."/>
            <person name="Yang W.-C."/>
            <person name="Schijlen E."/>
            <person name="Repin R."/>
            <person name="Schilthuizen M."/>
            <person name="Schranz E."/>
            <person name="Heidstra R."/>
            <person name="Miyata K."/>
            <person name="Fedorova E."/>
            <person name="Kohlen W."/>
            <person name="Bisseling T."/>
            <person name="Smit S."/>
            <person name="Geurts R."/>
        </authorList>
    </citation>
    <scope>NUCLEOTIDE SEQUENCE [LARGE SCALE GENOMIC DNA]</scope>
    <source>
        <strain evidence="6">cv. WU1-14</strain>
    </source>
</reference>
<evidence type="ECO:0000256" key="2">
    <source>
        <dbReference type="ARBA" id="ARBA00022741"/>
    </source>
</evidence>
<evidence type="ECO:0000313" key="5">
    <source>
        <dbReference type="EMBL" id="PON31560.1"/>
    </source>
</evidence>
<evidence type="ECO:0000256" key="3">
    <source>
        <dbReference type="ARBA" id="ARBA00022821"/>
    </source>
</evidence>
<keyword evidence="2" id="KW-0547">Nucleotide-binding</keyword>
<proteinExistence type="predicted"/>
<feature type="domain" description="Disease resistance N-terminal" evidence="4">
    <location>
        <begin position="52"/>
        <end position="125"/>
    </location>
</feature>